<dbReference type="EMBL" id="KL994136">
    <property type="protein sequence ID" value="KFK21974.1"/>
    <property type="molecule type" value="Genomic_DNA"/>
</dbReference>
<dbReference type="Gene3D" id="3.80.10.10">
    <property type="entry name" value="Ribonuclease Inhibitor"/>
    <property type="match status" value="1"/>
</dbReference>
<sequence>MESLDELDLTDCWLLKKYPHISTNIPETTKEEIPVRSRLELRISHWENLGVLSHAFKYIGKLHLRDKRIHEISPWIKELSRLQKLVIKGCTKLVSLPQLPDSLRYIDAENCESLERLHCSFHNREFDGLHFANCFKLSQEARDLIIKTSTSRFALLPGAKVPPHFTYRATGSFLSVKLNGVDTNFATSLRLKACVMLVDKGDIEVGDWTKVEIIHRMKEKQNGVNVTRRSIRYQSQLLKKHLCIFHVEERVRSSELVFEFEINDEKWEIGECGILYPQP</sequence>
<dbReference type="SUPFAM" id="SSF52058">
    <property type="entry name" value="L domain-like"/>
    <property type="match status" value="1"/>
</dbReference>
<dbReference type="Gramene" id="KFK21974">
    <property type="protein sequence ID" value="KFK21974"/>
    <property type="gene ID" value="AALP_AAs58361U000100"/>
</dbReference>
<proteinExistence type="predicted"/>
<evidence type="ECO:0000313" key="1">
    <source>
        <dbReference type="EMBL" id="KFK21974.1"/>
    </source>
</evidence>
<dbReference type="Proteomes" id="UP000029120">
    <property type="component" value="Unassembled WGS sequence"/>
</dbReference>
<dbReference type="AlphaFoldDB" id="A0A087FWH2"/>
<protein>
    <submittedName>
        <fullName evidence="1">Uncharacterized protein</fullName>
    </submittedName>
</protein>
<dbReference type="InterPro" id="IPR032675">
    <property type="entry name" value="LRR_dom_sf"/>
</dbReference>
<dbReference type="OrthoDB" id="1113662at2759"/>
<evidence type="ECO:0000313" key="2">
    <source>
        <dbReference type="Proteomes" id="UP000029120"/>
    </source>
</evidence>
<organism evidence="1 2">
    <name type="scientific">Arabis alpina</name>
    <name type="common">Alpine rock-cress</name>
    <dbReference type="NCBI Taxonomy" id="50452"/>
    <lineage>
        <taxon>Eukaryota</taxon>
        <taxon>Viridiplantae</taxon>
        <taxon>Streptophyta</taxon>
        <taxon>Embryophyta</taxon>
        <taxon>Tracheophyta</taxon>
        <taxon>Spermatophyta</taxon>
        <taxon>Magnoliopsida</taxon>
        <taxon>eudicotyledons</taxon>
        <taxon>Gunneridae</taxon>
        <taxon>Pentapetalae</taxon>
        <taxon>rosids</taxon>
        <taxon>malvids</taxon>
        <taxon>Brassicales</taxon>
        <taxon>Brassicaceae</taxon>
        <taxon>Arabideae</taxon>
        <taxon>Arabis</taxon>
    </lineage>
</organism>
<gene>
    <name evidence="1" type="ORF">AALP_AAs58361U000100</name>
</gene>
<keyword evidence="2" id="KW-1185">Reference proteome</keyword>
<reference evidence="2" key="1">
    <citation type="journal article" date="2015" name="Nat. Plants">
        <title>Genome expansion of Arabis alpina linked with retrotransposition and reduced symmetric DNA methylation.</title>
        <authorList>
            <person name="Willing E.M."/>
            <person name="Rawat V."/>
            <person name="Mandakova T."/>
            <person name="Maumus F."/>
            <person name="James G.V."/>
            <person name="Nordstroem K.J."/>
            <person name="Becker C."/>
            <person name="Warthmann N."/>
            <person name="Chica C."/>
            <person name="Szarzynska B."/>
            <person name="Zytnicki M."/>
            <person name="Albani M.C."/>
            <person name="Kiefer C."/>
            <person name="Bergonzi S."/>
            <person name="Castaings L."/>
            <person name="Mateos J.L."/>
            <person name="Berns M.C."/>
            <person name="Bujdoso N."/>
            <person name="Piofczyk T."/>
            <person name="de Lorenzo L."/>
            <person name="Barrero-Sicilia C."/>
            <person name="Mateos I."/>
            <person name="Piednoel M."/>
            <person name="Hagmann J."/>
            <person name="Chen-Min-Tao R."/>
            <person name="Iglesias-Fernandez R."/>
            <person name="Schuster S.C."/>
            <person name="Alonso-Blanco C."/>
            <person name="Roudier F."/>
            <person name="Carbonero P."/>
            <person name="Paz-Ares J."/>
            <person name="Davis S.J."/>
            <person name="Pecinka A."/>
            <person name="Quesneville H."/>
            <person name="Colot V."/>
            <person name="Lysak M.A."/>
            <person name="Weigel D."/>
            <person name="Coupland G."/>
            <person name="Schneeberger K."/>
        </authorList>
    </citation>
    <scope>NUCLEOTIDE SEQUENCE [LARGE SCALE GENOMIC DNA]</scope>
    <source>
        <strain evidence="2">cv. Pajares</strain>
    </source>
</reference>
<accession>A0A087FWH2</accession>
<name>A0A087FWH2_ARAAL</name>